<dbReference type="EMBL" id="PYAU01000001">
    <property type="protein sequence ID" value="PSL38798.1"/>
    <property type="molecule type" value="Genomic_DNA"/>
</dbReference>
<sequence>MSGRPISRESLRSSLGSAAVAQAFAMTAIASALSGHLIRSLIGWPGYVAILVGLVVLAGAILVARRELIEWRGLLPLTVLGFIAWCGASVFWSGAQWMSLAGWLFQAAIAVLGIAIALCRDLIQIVRAAGGVFRVLLAVSIGLEILSGILLDTPFTFLGIAGNMAQGGPIQGIFGTRNLLGFVAVLALVTHVIELRTRSVQRGMGVFSIALAATCLLFAGSPVTLVVALVILGATAALFAVRRTPAERRPVLQYALLGLVTVTMIATYAGRSRVIDVLNAGGEFQVRYRLWLSTWRAIDANPIEGWGWFGIWRGSVPPFAGINWSVGREHASALNAYLDVILQVGTVGFVLFAALCAFAVIRSWLLASNRRTVTYAWPALVVVTILTTGAAESFPLVEGGWLLLVICAVKASESHSWRARLPG</sequence>
<dbReference type="AlphaFoldDB" id="A0A2P8GXV6"/>
<gene>
    <name evidence="7" type="ORF">CLV49_2427</name>
</gene>
<name>A0A2P8GXV6_9MICO</name>
<keyword evidence="2 5" id="KW-0812">Transmembrane</keyword>
<evidence type="ECO:0000256" key="5">
    <source>
        <dbReference type="SAM" id="Phobius"/>
    </source>
</evidence>
<dbReference type="RefSeq" id="WP_243696592.1">
    <property type="nucleotide sequence ID" value="NZ_PYAU01000001.1"/>
</dbReference>
<feature type="transmembrane region" description="Helical" evidence="5">
    <location>
        <begin position="131"/>
        <end position="150"/>
    </location>
</feature>
<accession>A0A2P8GXV6</accession>
<comment type="caution">
    <text evidence="7">The sequence shown here is derived from an EMBL/GenBank/DDBJ whole genome shotgun (WGS) entry which is preliminary data.</text>
</comment>
<evidence type="ECO:0000313" key="7">
    <source>
        <dbReference type="EMBL" id="PSL38798.1"/>
    </source>
</evidence>
<dbReference type="Pfam" id="PF04932">
    <property type="entry name" value="Wzy_C"/>
    <property type="match status" value="1"/>
</dbReference>
<organism evidence="7 8">
    <name type="scientific">Labedella gwakjiensis</name>
    <dbReference type="NCBI Taxonomy" id="390269"/>
    <lineage>
        <taxon>Bacteria</taxon>
        <taxon>Bacillati</taxon>
        <taxon>Actinomycetota</taxon>
        <taxon>Actinomycetes</taxon>
        <taxon>Micrococcales</taxon>
        <taxon>Microbacteriaceae</taxon>
        <taxon>Labedella</taxon>
    </lineage>
</organism>
<feature type="transmembrane region" description="Helical" evidence="5">
    <location>
        <begin position="170"/>
        <end position="193"/>
    </location>
</feature>
<dbReference type="InterPro" id="IPR051533">
    <property type="entry name" value="WaaL-like"/>
</dbReference>
<keyword evidence="7" id="KW-0436">Ligase</keyword>
<evidence type="ECO:0000256" key="2">
    <source>
        <dbReference type="ARBA" id="ARBA00022692"/>
    </source>
</evidence>
<feature type="transmembrane region" description="Helical" evidence="5">
    <location>
        <begin position="44"/>
        <end position="62"/>
    </location>
</feature>
<dbReference type="InterPro" id="IPR007016">
    <property type="entry name" value="O-antigen_ligase-rel_domated"/>
</dbReference>
<feature type="transmembrane region" description="Helical" evidence="5">
    <location>
        <begin position="200"/>
        <end position="219"/>
    </location>
</feature>
<comment type="subcellular location">
    <subcellularLocation>
        <location evidence="1">Membrane</location>
        <topology evidence="1">Multi-pass membrane protein</topology>
    </subcellularLocation>
</comment>
<dbReference type="PANTHER" id="PTHR37422">
    <property type="entry name" value="TEICHURONIC ACID BIOSYNTHESIS PROTEIN TUAE"/>
    <property type="match status" value="1"/>
</dbReference>
<feature type="transmembrane region" description="Helical" evidence="5">
    <location>
        <begin position="74"/>
        <end position="94"/>
    </location>
</feature>
<reference evidence="7 8" key="1">
    <citation type="submission" date="2018-03" db="EMBL/GenBank/DDBJ databases">
        <title>Genomic Encyclopedia of Archaeal and Bacterial Type Strains, Phase II (KMG-II): from individual species to whole genera.</title>
        <authorList>
            <person name="Goeker M."/>
        </authorList>
    </citation>
    <scope>NUCLEOTIDE SEQUENCE [LARGE SCALE GENOMIC DNA]</scope>
    <source>
        <strain evidence="7 8">DSM 21548</strain>
    </source>
</reference>
<keyword evidence="3 5" id="KW-1133">Transmembrane helix</keyword>
<keyword evidence="4 5" id="KW-0472">Membrane</keyword>
<protein>
    <submittedName>
        <fullName evidence="7">O-antigen ligase</fullName>
    </submittedName>
</protein>
<evidence type="ECO:0000256" key="3">
    <source>
        <dbReference type="ARBA" id="ARBA00022989"/>
    </source>
</evidence>
<feature type="transmembrane region" description="Helical" evidence="5">
    <location>
        <begin position="100"/>
        <end position="119"/>
    </location>
</feature>
<feature type="transmembrane region" description="Helical" evidence="5">
    <location>
        <begin position="340"/>
        <end position="361"/>
    </location>
</feature>
<dbReference type="PANTHER" id="PTHR37422:SF17">
    <property type="entry name" value="O-ANTIGEN LIGASE"/>
    <property type="match status" value="1"/>
</dbReference>
<dbReference type="GO" id="GO:0016020">
    <property type="term" value="C:membrane"/>
    <property type="evidence" value="ECO:0007669"/>
    <property type="project" value="UniProtKB-SubCell"/>
</dbReference>
<evidence type="ECO:0000259" key="6">
    <source>
        <dbReference type="Pfam" id="PF04932"/>
    </source>
</evidence>
<feature type="domain" description="O-antigen ligase-related" evidence="6">
    <location>
        <begin position="208"/>
        <end position="353"/>
    </location>
</feature>
<evidence type="ECO:0000256" key="1">
    <source>
        <dbReference type="ARBA" id="ARBA00004141"/>
    </source>
</evidence>
<feature type="transmembrane region" description="Helical" evidence="5">
    <location>
        <begin position="251"/>
        <end position="269"/>
    </location>
</feature>
<feature type="transmembrane region" description="Helical" evidence="5">
    <location>
        <begin position="373"/>
        <end position="391"/>
    </location>
</feature>
<dbReference type="GO" id="GO:0016874">
    <property type="term" value="F:ligase activity"/>
    <property type="evidence" value="ECO:0007669"/>
    <property type="project" value="UniProtKB-KW"/>
</dbReference>
<evidence type="ECO:0000313" key="8">
    <source>
        <dbReference type="Proteomes" id="UP000241203"/>
    </source>
</evidence>
<feature type="transmembrane region" description="Helical" evidence="5">
    <location>
        <begin position="225"/>
        <end position="242"/>
    </location>
</feature>
<dbReference type="Proteomes" id="UP000241203">
    <property type="component" value="Unassembled WGS sequence"/>
</dbReference>
<evidence type="ECO:0000256" key="4">
    <source>
        <dbReference type="ARBA" id="ARBA00023136"/>
    </source>
</evidence>
<proteinExistence type="predicted"/>